<proteinExistence type="predicted"/>
<dbReference type="Proteomes" id="UP000005926">
    <property type="component" value="Unassembled WGS sequence"/>
</dbReference>
<accession>C8NHX4</accession>
<dbReference type="EMBL" id="ACKZ01000021">
    <property type="protein sequence ID" value="EEW36787.1"/>
    <property type="molecule type" value="Genomic_DNA"/>
</dbReference>
<reference evidence="1 2" key="1">
    <citation type="submission" date="2009-08" db="EMBL/GenBank/DDBJ databases">
        <authorList>
            <person name="Muzny D."/>
            <person name="Qin X."/>
            <person name="Deng J."/>
            <person name="Jiang H."/>
            <person name="Liu Y."/>
            <person name="Qu J."/>
            <person name="Song X.-Z."/>
            <person name="Zhang L."/>
            <person name="Thornton R."/>
            <person name="Coyle M."/>
            <person name="Francisco L."/>
            <person name="Jackson L."/>
            <person name="Javaid M."/>
            <person name="Korchina V."/>
            <person name="Kovar C."/>
            <person name="Mata R."/>
            <person name="Mathew T."/>
            <person name="Ngo R."/>
            <person name="Nguyen L."/>
            <person name="Nguyen N."/>
            <person name="Okwuonu G."/>
            <person name="Ongeri F."/>
            <person name="Pham C."/>
            <person name="Simmons D."/>
            <person name="Wilczek-Boney K."/>
            <person name="Hale W."/>
            <person name="Jakkamsetti A."/>
            <person name="Pham P."/>
            <person name="Ruth R."/>
            <person name="San Lucas F."/>
            <person name="Warren J."/>
            <person name="Zhang J."/>
            <person name="Zhao Z."/>
            <person name="Zhou C."/>
            <person name="Zhu D."/>
            <person name="Lee S."/>
            <person name="Bess C."/>
            <person name="Blankenburg K."/>
            <person name="Forbes L."/>
            <person name="Fu Q."/>
            <person name="Gubbala S."/>
            <person name="Hirani K."/>
            <person name="Jayaseelan J.C."/>
            <person name="Lara F."/>
            <person name="Munidasa M."/>
            <person name="Palculict T."/>
            <person name="Patil S."/>
            <person name="Pu L.-L."/>
            <person name="Saada N."/>
            <person name="Tang L."/>
            <person name="Weissenberger G."/>
            <person name="Zhu Y."/>
            <person name="Hemphill L."/>
            <person name="Shang Y."/>
            <person name="Youmans B."/>
            <person name="Ayvaz T."/>
            <person name="Ross M."/>
            <person name="Santibanez J."/>
            <person name="Aqrawi P."/>
            <person name="Gross S."/>
            <person name="Joshi V."/>
            <person name="Fowler G."/>
            <person name="Nazareth L."/>
            <person name="Reid J."/>
            <person name="Worley K."/>
            <person name="Petrosino J."/>
            <person name="Highlander S."/>
            <person name="Gibbs R."/>
        </authorList>
    </citation>
    <scope>NUCLEOTIDE SEQUENCE [LARGE SCALE GENOMIC DNA]</scope>
    <source>
        <strain evidence="1 2">ATCC 49175</strain>
    </source>
</reference>
<gene>
    <name evidence="1" type="ORF">HMPREF0444_1519</name>
</gene>
<dbReference type="STRING" id="638301.HMPREF0444_1519"/>
<dbReference type="AlphaFoldDB" id="C8NHX4"/>
<dbReference type="GeneID" id="78412259"/>
<evidence type="ECO:0000313" key="1">
    <source>
        <dbReference type="EMBL" id="EEW36787.1"/>
    </source>
</evidence>
<dbReference type="HOGENOM" id="CLU_2617026_0_0_9"/>
<organism evidence="1 2">
    <name type="scientific">Granulicatella adiacens ATCC 49175</name>
    <dbReference type="NCBI Taxonomy" id="638301"/>
    <lineage>
        <taxon>Bacteria</taxon>
        <taxon>Bacillati</taxon>
        <taxon>Bacillota</taxon>
        <taxon>Bacilli</taxon>
        <taxon>Lactobacillales</taxon>
        <taxon>Carnobacteriaceae</taxon>
        <taxon>Granulicatella</taxon>
    </lineage>
</organism>
<comment type="caution">
    <text evidence="1">The sequence shown here is derived from an EMBL/GenBank/DDBJ whole genome shotgun (WGS) entry which is preliminary data.</text>
</comment>
<protein>
    <submittedName>
        <fullName evidence="1">Uncharacterized protein</fullName>
    </submittedName>
</protein>
<keyword evidence="2" id="KW-1185">Reference proteome</keyword>
<name>C8NHX4_9LACT</name>
<dbReference type="RefSeq" id="WP_005608117.1">
    <property type="nucleotide sequence ID" value="NZ_CP102283.1"/>
</dbReference>
<evidence type="ECO:0000313" key="2">
    <source>
        <dbReference type="Proteomes" id="UP000005926"/>
    </source>
</evidence>
<sequence length="78" mass="8747">MTEKHENISVGESVSSRKLEIELPNNVPSKVKPIVIFPNVECERVSVRVIQYGKCYGVLKVEVDTDKPHIINLNTGVE</sequence>